<feature type="domain" description="Helicase C-terminal" evidence="5">
    <location>
        <begin position="165"/>
        <end position="315"/>
    </location>
</feature>
<keyword evidence="7" id="KW-1185">Reference proteome</keyword>
<evidence type="ECO:0000313" key="7">
    <source>
        <dbReference type="Proteomes" id="UP000316882"/>
    </source>
</evidence>
<feature type="domain" description="Helicase ATP-binding" evidence="4">
    <location>
        <begin position="1"/>
        <end position="115"/>
    </location>
</feature>
<dbReference type="InterPro" id="IPR014001">
    <property type="entry name" value="Helicase_ATP-bd"/>
</dbReference>
<protein>
    <recommendedName>
        <fullName evidence="8">Helicase C-terminal domain-containing protein</fullName>
    </recommendedName>
</protein>
<dbReference type="InterPro" id="IPR001650">
    <property type="entry name" value="Helicase_C-like"/>
</dbReference>
<evidence type="ECO:0008006" key="8">
    <source>
        <dbReference type="Google" id="ProtNLM"/>
    </source>
</evidence>
<dbReference type="STRING" id="54914.AV540_22975"/>
<keyword evidence="1" id="KW-0547">Nucleotide-binding</keyword>
<dbReference type="Proteomes" id="UP000316882">
    <property type="component" value="Unassembled WGS sequence"/>
</dbReference>
<organism evidence="6 7">
    <name type="scientific">Brevibacillus parabrevis</name>
    <dbReference type="NCBI Taxonomy" id="54914"/>
    <lineage>
        <taxon>Bacteria</taxon>
        <taxon>Bacillati</taxon>
        <taxon>Bacillota</taxon>
        <taxon>Bacilli</taxon>
        <taxon>Bacillales</taxon>
        <taxon>Paenibacillaceae</taxon>
        <taxon>Brevibacillus</taxon>
    </lineage>
</organism>
<reference evidence="6 7" key="1">
    <citation type="submission" date="2019-06" db="EMBL/GenBank/DDBJ databases">
        <title>Whole genome shotgun sequence of Brevibacillus parabrevis NBRC 12334.</title>
        <authorList>
            <person name="Hosoyama A."/>
            <person name="Uohara A."/>
            <person name="Ohji S."/>
            <person name="Ichikawa N."/>
        </authorList>
    </citation>
    <scope>NUCLEOTIDE SEQUENCE [LARGE SCALE GENOMIC DNA]</scope>
    <source>
        <strain evidence="6 7">NBRC 12334</strain>
    </source>
</reference>
<dbReference type="GO" id="GO:0003677">
    <property type="term" value="F:DNA binding"/>
    <property type="evidence" value="ECO:0007669"/>
    <property type="project" value="UniProtKB-KW"/>
</dbReference>
<dbReference type="Pfam" id="PF00271">
    <property type="entry name" value="Helicase_C"/>
    <property type="match status" value="1"/>
</dbReference>
<evidence type="ECO:0000259" key="5">
    <source>
        <dbReference type="PROSITE" id="PS51194"/>
    </source>
</evidence>
<dbReference type="InterPro" id="IPR027417">
    <property type="entry name" value="P-loop_NTPase"/>
</dbReference>
<dbReference type="PANTHER" id="PTHR30580:SF1">
    <property type="entry name" value="COMF OPERON PROTEIN 1"/>
    <property type="match status" value="1"/>
</dbReference>
<dbReference type="AlphaFoldDB" id="A0A4Y3PA52"/>
<dbReference type="SUPFAM" id="SSF52540">
    <property type="entry name" value="P-loop containing nucleoside triphosphate hydrolases"/>
    <property type="match status" value="1"/>
</dbReference>
<dbReference type="PROSITE" id="PS51194">
    <property type="entry name" value="HELICASE_CTER"/>
    <property type="match status" value="1"/>
</dbReference>
<keyword evidence="2" id="KW-0067">ATP-binding</keyword>
<evidence type="ECO:0000259" key="4">
    <source>
        <dbReference type="PROSITE" id="PS51192"/>
    </source>
</evidence>
<dbReference type="Gene3D" id="3.40.50.300">
    <property type="entry name" value="P-loop containing nucleotide triphosphate hydrolases"/>
    <property type="match status" value="2"/>
</dbReference>
<dbReference type="GO" id="GO:0005524">
    <property type="term" value="F:ATP binding"/>
    <property type="evidence" value="ECO:0007669"/>
    <property type="project" value="UniProtKB-KW"/>
</dbReference>
<gene>
    <name evidence="6" type="ORF">BPA01_09600</name>
</gene>
<dbReference type="PANTHER" id="PTHR30580">
    <property type="entry name" value="PRIMOSOMAL PROTEIN N"/>
    <property type="match status" value="1"/>
</dbReference>
<dbReference type="GO" id="GO:0043138">
    <property type="term" value="F:3'-5' DNA helicase activity"/>
    <property type="evidence" value="ECO:0007669"/>
    <property type="project" value="TreeGrafter"/>
</dbReference>
<proteinExistence type="predicted"/>
<evidence type="ECO:0000256" key="3">
    <source>
        <dbReference type="ARBA" id="ARBA00023125"/>
    </source>
</evidence>
<dbReference type="SMART" id="SM00490">
    <property type="entry name" value="HELICc"/>
    <property type="match status" value="1"/>
</dbReference>
<dbReference type="PROSITE" id="PS51192">
    <property type="entry name" value="HELICASE_ATP_BIND_1"/>
    <property type="match status" value="1"/>
</dbReference>
<name>A0A4Y3PA52_BREPA</name>
<keyword evidence="3" id="KW-0238">DNA-binding</keyword>
<evidence type="ECO:0000313" key="6">
    <source>
        <dbReference type="EMBL" id="GEB31380.1"/>
    </source>
</evidence>
<dbReference type="GO" id="GO:0006302">
    <property type="term" value="P:double-strand break repair"/>
    <property type="evidence" value="ECO:0007669"/>
    <property type="project" value="TreeGrafter"/>
</dbReference>
<dbReference type="EMBL" id="BJMH01000003">
    <property type="protein sequence ID" value="GEB31380.1"/>
    <property type="molecule type" value="Genomic_DNA"/>
</dbReference>
<sequence length="315" mass="34836">MIATPRKDVVLELAPRIRRVFPEARVIAVHGASAEKWEESDITIATTHQVMRYHRRFLLVVLDEADAFPYHNNPVLYRALARAAHETGKLLYLSATPPLYLQKRLVSNDRSKSASSAALPLASATHVLLPGRYHGKPLPVPEILTIKGLHKRVRTNRAVPQMTNAVKRSLDAERQVFVFVPRIDDVDVVLAYLQKAMPDRSEQMAGVHASDPLREEKVLAFRNSRYTLMVTTTILERGVTIPKSDVLVVGAEAPVFDEASLVQIAGRVGRSFDDTAGSVLFLQAERAAATKLAVRQISRMNQLAKKLAEAGGDNA</sequence>
<evidence type="ECO:0000256" key="2">
    <source>
        <dbReference type="ARBA" id="ARBA00022840"/>
    </source>
</evidence>
<dbReference type="GO" id="GO:0006310">
    <property type="term" value="P:DNA recombination"/>
    <property type="evidence" value="ECO:0007669"/>
    <property type="project" value="TreeGrafter"/>
</dbReference>
<comment type="caution">
    <text evidence="6">The sequence shown here is derived from an EMBL/GenBank/DDBJ whole genome shotgun (WGS) entry which is preliminary data.</text>
</comment>
<accession>A0A4Y3PA52</accession>
<evidence type="ECO:0000256" key="1">
    <source>
        <dbReference type="ARBA" id="ARBA00022741"/>
    </source>
</evidence>
<dbReference type="GO" id="GO:0006270">
    <property type="term" value="P:DNA replication initiation"/>
    <property type="evidence" value="ECO:0007669"/>
    <property type="project" value="TreeGrafter"/>
</dbReference>